<accession>A0A6M3MCP4</accession>
<dbReference type="EMBL" id="MT143823">
    <property type="protein sequence ID" value="QJB03076.1"/>
    <property type="molecule type" value="Genomic_DNA"/>
</dbReference>
<gene>
    <name evidence="2" type="ORF">MM171B00920_0014</name>
</gene>
<reference evidence="2" key="1">
    <citation type="submission" date="2020-03" db="EMBL/GenBank/DDBJ databases">
        <title>The deep terrestrial virosphere.</title>
        <authorList>
            <person name="Holmfeldt K."/>
            <person name="Nilsson E."/>
            <person name="Simone D."/>
            <person name="Lopez-Fernandez M."/>
            <person name="Wu X."/>
            <person name="de Brujin I."/>
            <person name="Lundin D."/>
            <person name="Andersson A."/>
            <person name="Bertilsson S."/>
            <person name="Dopson M."/>
        </authorList>
    </citation>
    <scope>NUCLEOTIDE SEQUENCE</scope>
    <source>
        <strain evidence="2">MM171B00920</strain>
    </source>
</reference>
<protein>
    <submittedName>
        <fullName evidence="2">Uncharacterized protein</fullName>
    </submittedName>
</protein>
<evidence type="ECO:0000313" key="2">
    <source>
        <dbReference type="EMBL" id="QJB03076.1"/>
    </source>
</evidence>
<sequence length="54" mass="6041">MGKGKNRKQMFAAKKAGKESRMGRPGAKSNYAKKKSFLRTAGGFGFDYPDKPWK</sequence>
<name>A0A6M3MCP4_9ZZZZ</name>
<organism evidence="2">
    <name type="scientific">viral metagenome</name>
    <dbReference type="NCBI Taxonomy" id="1070528"/>
    <lineage>
        <taxon>unclassified sequences</taxon>
        <taxon>metagenomes</taxon>
        <taxon>organismal metagenomes</taxon>
    </lineage>
</organism>
<dbReference type="AlphaFoldDB" id="A0A6M3MCP4"/>
<feature type="region of interest" description="Disordered" evidence="1">
    <location>
        <begin position="1"/>
        <end position="34"/>
    </location>
</feature>
<evidence type="ECO:0000256" key="1">
    <source>
        <dbReference type="SAM" id="MobiDB-lite"/>
    </source>
</evidence>
<proteinExistence type="predicted"/>